<organism evidence="3 4">
    <name type="scientific">Natronococcus amylolyticus DSM 10524</name>
    <dbReference type="NCBI Taxonomy" id="1227497"/>
    <lineage>
        <taxon>Archaea</taxon>
        <taxon>Methanobacteriati</taxon>
        <taxon>Methanobacteriota</taxon>
        <taxon>Stenosarchaea group</taxon>
        <taxon>Halobacteria</taxon>
        <taxon>Halobacteriales</taxon>
        <taxon>Natrialbaceae</taxon>
        <taxon>Natronococcus</taxon>
    </lineage>
</organism>
<dbReference type="Proteomes" id="UP000011688">
    <property type="component" value="Unassembled WGS sequence"/>
</dbReference>
<protein>
    <recommendedName>
        <fullName evidence="2">SHOCT domain-containing protein</fullName>
    </recommendedName>
</protein>
<proteinExistence type="predicted"/>
<dbReference type="OrthoDB" id="53394at2157"/>
<dbReference type="PATRIC" id="fig|1227497.3.peg.2438"/>
<feature type="transmembrane region" description="Helical" evidence="1">
    <location>
        <begin position="12"/>
        <end position="33"/>
    </location>
</feature>
<comment type="caution">
    <text evidence="3">The sequence shown here is derived from an EMBL/GenBank/DDBJ whole genome shotgun (WGS) entry which is preliminary data.</text>
</comment>
<feature type="domain" description="SHOCT" evidence="2">
    <location>
        <begin position="89"/>
        <end position="114"/>
    </location>
</feature>
<feature type="transmembrane region" description="Helical" evidence="1">
    <location>
        <begin position="53"/>
        <end position="75"/>
    </location>
</feature>
<evidence type="ECO:0000313" key="3">
    <source>
        <dbReference type="EMBL" id="ELY57184.1"/>
    </source>
</evidence>
<accession>L9X5U9</accession>
<dbReference type="Pfam" id="PF09851">
    <property type="entry name" value="SHOCT"/>
    <property type="match status" value="1"/>
</dbReference>
<keyword evidence="4" id="KW-1185">Reference proteome</keyword>
<dbReference type="AlphaFoldDB" id="L9X5U9"/>
<keyword evidence="1" id="KW-0472">Membrane</keyword>
<dbReference type="EMBL" id="AOIB01000025">
    <property type="protein sequence ID" value="ELY57184.1"/>
    <property type="molecule type" value="Genomic_DNA"/>
</dbReference>
<evidence type="ECO:0000256" key="1">
    <source>
        <dbReference type="SAM" id="Phobius"/>
    </source>
</evidence>
<keyword evidence="1" id="KW-0812">Transmembrane</keyword>
<keyword evidence="1" id="KW-1133">Transmembrane helix</keyword>
<gene>
    <name evidence="3" type="ORF">C491_11803</name>
</gene>
<evidence type="ECO:0000259" key="2">
    <source>
        <dbReference type="Pfam" id="PF09851"/>
    </source>
</evidence>
<name>L9X5U9_9EURY</name>
<evidence type="ECO:0000313" key="4">
    <source>
        <dbReference type="Proteomes" id="UP000011688"/>
    </source>
</evidence>
<dbReference type="InterPro" id="IPR018649">
    <property type="entry name" value="SHOCT"/>
</dbReference>
<dbReference type="eggNOG" id="arCOG03909">
    <property type="taxonomic scope" value="Archaea"/>
</dbReference>
<dbReference type="RefSeq" id="WP_005556417.1">
    <property type="nucleotide sequence ID" value="NZ_AOIB01000025.1"/>
</dbReference>
<sequence length="118" mass="13438">MSTDDSLVRTVLILVAVILLLPLVMMILAMPVMGLWGWGHMWDGGAWNGTGAAWMWLLMAIVPVATVLVVGYLLYRLLRRPAARRSDPALEELRIAYARGEISDEEFEERRKRLERTE</sequence>
<reference evidence="3 4" key="1">
    <citation type="journal article" date="2014" name="PLoS Genet.">
        <title>Phylogenetically driven sequencing of extremely halophilic archaea reveals strategies for static and dynamic osmo-response.</title>
        <authorList>
            <person name="Becker E.A."/>
            <person name="Seitzer P.M."/>
            <person name="Tritt A."/>
            <person name="Larsen D."/>
            <person name="Krusor M."/>
            <person name="Yao A.I."/>
            <person name="Wu D."/>
            <person name="Madern D."/>
            <person name="Eisen J.A."/>
            <person name="Darling A.E."/>
            <person name="Facciotti M.T."/>
        </authorList>
    </citation>
    <scope>NUCLEOTIDE SEQUENCE [LARGE SCALE GENOMIC DNA]</scope>
    <source>
        <strain evidence="3 4">DSM 10524</strain>
    </source>
</reference>